<dbReference type="PANTHER" id="PTHR32114">
    <property type="entry name" value="ABC TRANSPORTER ABCH.3"/>
    <property type="match status" value="1"/>
</dbReference>
<sequence length="1200" mass="132541">MARWNVGDSVQVRVDNDELIEASVLEARGAGWYSIELKDKTIIKCRASQLVPITSTALVSTTVETFSAKNRMRPTIAVEDDGSVIKVALPPPTIHDLDAALLATDHSTAKNEEFLKQVEHHASFEKWVAFTDLHCSPATLDTSLEVLEKVHSVAKENNAGVLFLGDFWHHRGTLRVDCLNAILNQFRSWEVPMVMIPGNHDQVTLDGHSHSLIPFENAYRVGGVPGPLVLSYPTKFRDALFIPHIRDIATMESVLQAPPALESSAFFIHAEVTGALMNDLLISTGGVPPASFPPNKKIYSGHFHKPHTVKASNVVIEYLGSPYEVSLAEAQQSKMLAIFDKDWNCEEYLPISIGRRHFKFSSWKDFLRHDLAEEESKERSVGKARSGDRMVVSVPKENSLSVSIATRINELREAGVTVEIRETKAKSLDKSELSGAKPVGEEMTPESTWKAYIEGEKERDILTEAKADSLLKEGLKLMEEIETNGGKLPEDSDAVTDLKLKSVSMEGFGPFQSRITYPLDNRGLVLLKGRNSDSGADSNGSGKTSLAMAALWALTGSMDARRANDGKVTDIINDYSKVARVTLEGSINGSPFSISRSKTPTKGNLVFLLDGDDLTTQSVKETQMMIEEKLGVDSQILSRTMFHGQHALNDMLESTDAKFKEELSLLVPIELWQSAATFARKKGRAAKGMVDELNGMHRVRSEDVAKILDRQHNAERVLQLKQDELESLQKESAMMEASEDLEKSSDEELAEIEEAMRLAAAEIELLEKTYATVTMEKESTLKPLQENLSSLEKSLDSLRAQSMAMERETHGASLRLTTAEEGISKLEQKWSVDLTAGIIPTELELPQTCPTCLQTIPDGAAAGHDHVHQNMQSVVQDEIATGLQSISSAQESLERLNQEAKENHENRMACETEIETLAKEVEKAKAHWDKQVKQANDAIVQKRLEFADLSQQMSTLAKGAQVIARYKAAQASLDAGIAAVQYANETYYTLTTQVEEGNDLLASLETQMQKQSNLVGIMGELSDRFGQRGVQSFVLQFIVSSLESIAQVYLDNLSDGSLRLGLEIDEGERISRTAQVIGSDGVFKDRPLSTLSGGQWRRCSLALSFAFAELFARRGKLKPSLCVLDEPLTHLDRVGRQKVGEVLRGMLRSDDDEFQGFGGLGMNTVLIILQDLAAEELDEAFDHIDEVVRDNGESYLNIDD</sequence>
<evidence type="ECO:0000313" key="5">
    <source>
        <dbReference type="Proteomes" id="UP001295423"/>
    </source>
</evidence>
<dbReference type="Pfam" id="PF00149">
    <property type="entry name" value="Metallophos"/>
    <property type="match status" value="1"/>
</dbReference>
<dbReference type="GO" id="GO:0006302">
    <property type="term" value="P:double-strand break repair"/>
    <property type="evidence" value="ECO:0007669"/>
    <property type="project" value="InterPro"/>
</dbReference>
<feature type="coiled-coil region" evidence="1">
    <location>
        <begin position="883"/>
        <end position="952"/>
    </location>
</feature>
<keyword evidence="5" id="KW-1185">Reference proteome</keyword>
<proteinExistence type="predicted"/>
<feature type="domain" description="Rad50/SbcC-type AAA" evidence="3">
    <location>
        <begin position="502"/>
        <end position="758"/>
    </location>
</feature>
<dbReference type="SUPFAM" id="SSF52540">
    <property type="entry name" value="P-loop containing nucleoside triphosphate hydrolases"/>
    <property type="match status" value="1"/>
</dbReference>
<dbReference type="InterPro" id="IPR027417">
    <property type="entry name" value="P-loop_NTPase"/>
</dbReference>
<reference evidence="4" key="1">
    <citation type="submission" date="2023-08" db="EMBL/GenBank/DDBJ databases">
        <authorList>
            <person name="Audoor S."/>
            <person name="Bilcke G."/>
        </authorList>
    </citation>
    <scope>NUCLEOTIDE SEQUENCE</scope>
</reference>
<dbReference type="Gene3D" id="3.40.50.300">
    <property type="entry name" value="P-loop containing nucleotide triphosphate hydrolases"/>
    <property type="match status" value="2"/>
</dbReference>
<dbReference type="Pfam" id="PF13476">
    <property type="entry name" value="AAA_23"/>
    <property type="match status" value="1"/>
</dbReference>
<dbReference type="SUPFAM" id="SSF56300">
    <property type="entry name" value="Metallo-dependent phosphatases"/>
    <property type="match status" value="1"/>
</dbReference>
<accession>A0AAD2FFU1</accession>
<gene>
    <name evidence="4" type="ORF">CYCCA115_LOCUS1009</name>
</gene>
<dbReference type="Proteomes" id="UP001295423">
    <property type="component" value="Unassembled WGS sequence"/>
</dbReference>
<dbReference type="AlphaFoldDB" id="A0AAD2FFU1"/>
<name>A0AAD2FFU1_9STRA</name>
<dbReference type="Gene3D" id="3.60.21.10">
    <property type="match status" value="1"/>
</dbReference>
<dbReference type="InterPro" id="IPR029052">
    <property type="entry name" value="Metallo-depent_PP-like"/>
</dbReference>
<protein>
    <recommendedName>
        <fullName evidence="6">Calcineurin-like phosphoesterase domain-containing protein</fullName>
    </recommendedName>
</protein>
<feature type="coiled-coil region" evidence="1">
    <location>
        <begin position="711"/>
        <end position="808"/>
    </location>
</feature>
<organism evidence="4 5">
    <name type="scientific">Cylindrotheca closterium</name>
    <dbReference type="NCBI Taxonomy" id="2856"/>
    <lineage>
        <taxon>Eukaryota</taxon>
        <taxon>Sar</taxon>
        <taxon>Stramenopiles</taxon>
        <taxon>Ochrophyta</taxon>
        <taxon>Bacillariophyta</taxon>
        <taxon>Bacillariophyceae</taxon>
        <taxon>Bacillariophycidae</taxon>
        <taxon>Bacillariales</taxon>
        <taxon>Bacillariaceae</taxon>
        <taxon>Cylindrotheca</taxon>
    </lineage>
</organism>
<comment type="caution">
    <text evidence="4">The sequence shown here is derived from an EMBL/GenBank/DDBJ whole genome shotgun (WGS) entry which is preliminary data.</text>
</comment>
<dbReference type="InterPro" id="IPR004843">
    <property type="entry name" value="Calcineurin-like_PHP"/>
</dbReference>
<dbReference type="EMBL" id="CAKOGP040000002">
    <property type="protein sequence ID" value="CAJ1923078.1"/>
    <property type="molecule type" value="Genomic_DNA"/>
</dbReference>
<evidence type="ECO:0008006" key="6">
    <source>
        <dbReference type="Google" id="ProtNLM"/>
    </source>
</evidence>
<feature type="domain" description="Calcineurin-like phosphoesterase" evidence="2">
    <location>
        <begin position="129"/>
        <end position="218"/>
    </location>
</feature>
<evidence type="ECO:0000313" key="4">
    <source>
        <dbReference type="EMBL" id="CAJ1923078.1"/>
    </source>
</evidence>
<keyword evidence="1" id="KW-0175">Coiled coil</keyword>
<dbReference type="InterPro" id="IPR038729">
    <property type="entry name" value="Rad50/SbcC_AAA"/>
</dbReference>
<evidence type="ECO:0000256" key="1">
    <source>
        <dbReference type="SAM" id="Coils"/>
    </source>
</evidence>
<evidence type="ECO:0000259" key="3">
    <source>
        <dbReference type="Pfam" id="PF13476"/>
    </source>
</evidence>
<dbReference type="PANTHER" id="PTHR32114:SF2">
    <property type="entry name" value="ABC TRANSPORTER ABCH.3"/>
    <property type="match status" value="1"/>
</dbReference>
<dbReference type="GO" id="GO:0016887">
    <property type="term" value="F:ATP hydrolysis activity"/>
    <property type="evidence" value="ECO:0007669"/>
    <property type="project" value="InterPro"/>
</dbReference>
<evidence type="ECO:0000259" key="2">
    <source>
        <dbReference type="Pfam" id="PF00149"/>
    </source>
</evidence>